<evidence type="ECO:0000256" key="1">
    <source>
        <dbReference type="PROSITE-ProRule" id="PRU00409"/>
    </source>
</evidence>
<dbReference type="Pfam" id="PF14398">
    <property type="entry name" value="ATPgrasp_YheCD"/>
    <property type="match status" value="1"/>
</dbReference>
<dbReference type="InterPro" id="IPR011761">
    <property type="entry name" value="ATP-grasp"/>
</dbReference>
<keyword evidence="4" id="KW-1185">Reference proteome</keyword>
<dbReference type="RefSeq" id="WP_066391395.1">
    <property type="nucleotide sequence ID" value="NZ_CP022572.1"/>
</dbReference>
<feature type="domain" description="ATP-grasp" evidence="2">
    <location>
        <begin position="197"/>
        <end position="431"/>
    </location>
</feature>
<gene>
    <name evidence="3" type="ORF">CHR53_03500</name>
</gene>
<evidence type="ECO:0000313" key="3">
    <source>
        <dbReference type="EMBL" id="AZU60407.1"/>
    </source>
</evidence>
<dbReference type="OrthoDB" id="7869153at2"/>
<protein>
    <recommendedName>
        <fullName evidence="2">ATP-grasp domain-containing protein</fullName>
    </recommendedName>
</protein>
<dbReference type="Gene3D" id="3.30.470.20">
    <property type="entry name" value="ATP-grasp fold, B domain"/>
    <property type="match status" value="1"/>
</dbReference>
<dbReference type="PROSITE" id="PS50975">
    <property type="entry name" value="ATP_GRASP"/>
    <property type="match status" value="1"/>
</dbReference>
<dbReference type="Proteomes" id="UP000282892">
    <property type="component" value="Chromosome"/>
</dbReference>
<dbReference type="AlphaFoldDB" id="A0A3T0HTN8"/>
<dbReference type="SUPFAM" id="SSF56059">
    <property type="entry name" value="Glutathione synthetase ATP-binding domain-like"/>
    <property type="match status" value="1"/>
</dbReference>
<accession>A0A3T0HTN8</accession>
<dbReference type="GO" id="GO:0046872">
    <property type="term" value="F:metal ion binding"/>
    <property type="evidence" value="ECO:0007669"/>
    <property type="project" value="InterPro"/>
</dbReference>
<proteinExistence type="predicted"/>
<keyword evidence="1" id="KW-0067">ATP-binding</keyword>
<dbReference type="STRING" id="1193713.GCA_001636315_03218"/>
<evidence type="ECO:0000259" key="2">
    <source>
        <dbReference type="PROSITE" id="PS50975"/>
    </source>
</evidence>
<reference evidence="3 4" key="1">
    <citation type="submission" date="2017-07" db="EMBL/GenBank/DDBJ databases">
        <title>The complete genome sequence of Bacillus mesonae strain H20-5, an efficient strain improving plant abiotic stress resistance.</title>
        <authorList>
            <person name="Kim S.Y."/>
            <person name="Song H."/>
            <person name="Sang M.K."/>
            <person name="Weon H.-Y."/>
            <person name="Song J."/>
        </authorList>
    </citation>
    <scope>NUCLEOTIDE SEQUENCE [LARGE SCALE GENOMIC DNA]</scope>
    <source>
        <strain evidence="3 4">H20-5</strain>
    </source>
</reference>
<dbReference type="KEGG" id="nmk:CHR53_03500"/>
<keyword evidence="1" id="KW-0547">Nucleotide-binding</keyword>
<organism evidence="3 4">
    <name type="scientific">Neobacillus mesonae</name>
    <dbReference type="NCBI Taxonomy" id="1193713"/>
    <lineage>
        <taxon>Bacteria</taxon>
        <taxon>Bacillati</taxon>
        <taxon>Bacillota</taxon>
        <taxon>Bacilli</taxon>
        <taxon>Bacillales</taxon>
        <taxon>Bacillaceae</taxon>
        <taxon>Neobacillus</taxon>
    </lineage>
</organism>
<dbReference type="GO" id="GO:0005524">
    <property type="term" value="F:ATP binding"/>
    <property type="evidence" value="ECO:0007669"/>
    <property type="project" value="UniProtKB-UniRule"/>
</dbReference>
<dbReference type="InterPro" id="IPR026838">
    <property type="entry name" value="YheC/D"/>
</dbReference>
<evidence type="ECO:0000313" key="4">
    <source>
        <dbReference type="Proteomes" id="UP000282892"/>
    </source>
</evidence>
<sequence length="443" mass="51040">MKFFIQAIPTPNSTISLPLIAMEKLSLKGKQNITLSIGAIQQNAALSYHEDQDNCIYISTDLINGMTLPEFIEYEIIIYDDILLVGPVIGMFIRGKLGEMDHQRIKIYKNYLIDYKHINGLVVLFTSDGIDVKNKVVKGFVFNPKENGWEMGVFPFPSAVFLRRTIKESIRKKLDKLIQNHYFNSHVFNKWEMWEWFSEDEQIRKHLPETVMAENMEDVKQLMSVYQKTFIKPRAGMQGTGIYQLSKEGQEYKLSYRVKGKNITTILENWEAAQKYLQSDLNLEKCIVQQKIPLLRDHNRVMDIRVLAAKNQHGVWTVPGMVTKFGEVDSIVSNISSGGSAEKGWESLLELYRDNPKQAFKKYKEIEKLALTCCEALERKGLHLGYIGIDIGIDEDHHLWVIEINNRSPDMTIALDADDFQLYYQVKSAPIYYAKWLSGFGGE</sequence>
<name>A0A3T0HTN8_9BACI</name>
<dbReference type="EMBL" id="CP022572">
    <property type="protein sequence ID" value="AZU60407.1"/>
    <property type="molecule type" value="Genomic_DNA"/>
</dbReference>